<evidence type="ECO:0000259" key="11">
    <source>
        <dbReference type="SMART" id="SM00845"/>
    </source>
</evidence>
<dbReference type="Gene3D" id="1.10.10.410">
    <property type="match status" value="1"/>
</dbReference>
<evidence type="ECO:0000256" key="3">
    <source>
        <dbReference type="ARBA" id="ARBA00022598"/>
    </source>
</evidence>
<dbReference type="RefSeq" id="WP_054520258.1">
    <property type="nucleotide sequence ID" value="NZ_LGKO01000002.1"/>
</dbReference>
<keyword evidence="12" id="KW-0808">Transferase</keyword>
<evidence type="ECO:0000313" key="12">
    <source>
        <dbReference type="EMBL" id="KPL83865.1"/>
    </source>
</evidence>
<dbReference type="InterPro" id="IPR014746">
    <property type="entry name" value="Gln_synth/guanido_kin_cat_dom"/>
</dbReference>
<comment type="subunit">
    <text evidence="2 10">Heterotrimer of A, B and C subunits.</text>
</comment>
<keyword evidence="13" id="KW-1185">Reference proteome</keyword>
<dbReference type="PANTHER" id="PTHR11659:SF0">
    <property type="entry name" value="GLUTAMYL-TRNA(GLN) AMIDOTRANSFERASE SUBUNIT B, MITOCHONDRIAL"/>
    <property type="match status" value="1"/>
</dbReference>
<evidence type="ECO:0000256" key="1">
    <source>
        <dbReference type="ARBA" id="ARBA00005306"/>
    </source>
</evidence>
<keyword evidence="3 10" id="KW-0436">Ligase</keyword>
<evidence type="ECO:0000313" key="13">
    <source>
        <dbReference type="Proteomes" id="UP000050544"/>
    </source>
</evidence>
<dbReference type="Proteomes" id="UP000050544">
    <property type="component" value="Unassembled WGS sequence"/>
</dbReference>
<feature type="domain" description="Asn/Gln amidotransferase" evidence="11">
    <location>
        <begin position="332"/>
        <end position="481"/>
    </location>
</feature>
<dbReference type="Gene3D" id="1.10.150.380">
    <property type="entry name" value="GatB domain, N-terminal subdomain"/>
    <property type="match status" value="1"/>
</dbReference>
<evidence type="ECO:0000256" key="5">
    <source>
        <dbReference type="ARBA" id="ARBA00022840"/>
    </source>
</evidence>
<keyword evidence="5 10" id="KW-0067">ATP-binding</keyword>
<protein>
    <recommendedName>
        <fullName evidence="10">Aspartyl/glutamyl-tRNA(Asn/Gln) amidotransferase subunit B</fullName>
        <shortName evidence="10">Asp/Glu-ADT subunit B</shortName>
        <ecNumber evidence="10">6.3.5.-</ecNumber>
    </recommendedName>
</protein>
<sequence length="490" mass="54626">MEYEPVIGLEVHAELQTRSKMFCACPVVDATQAEPNTAVCPVCAGMPGVLPVINQRAVEYALRVALALECEIATHSLFARKNYFYPDLPKGYQISQYEYPLAQHGRLPIFTSAGERAVRIRRVHLEEDTGKLTHVTTPEGETYSLVDLNRAGVPLLEIVSEPDLFSVEEVRAYAMALRTLLRYLGVNSGDMEKGVIRFEANVSVRPKGSSELGTRVEIKNLNSFRALERAVAYEIERQSRLLSQGQPIEQETLGWDEANARTYSQRSKEEAHDYRYFPEPDLPPLVVETAWIDEIRAGLPELPHARRQRFIQTYGLSPTDASLLVGERAVAEYYETAVKAAPHLPPRMIANWVLGELFAWMNESGESIEQLKAGPEALVELLEYLQSGEINQTTAKAVLLEMLQSGGRAAAIINSRGLRQVSDAEALRALVAQVLAENPAEVQSYLRGKETLAHWFFGQVMRAVGGKANPQVLRAELERQLAELKARQTS</sequence>
<dbReference type="STRING" id="869279.SE15_01100"/>
<dbReference type="HAMAP" id="MF_00121">
    <property type="entry name" value="GatB"/>
    <property type="match status" value="1"/>
</dbReference>
<dbReference type="GO" id="GO:0005524">
    <property type="term" value="F:ATP binding"/>
    <property type="evidence" value="ECO:0007669"/>
    <property type="project" value="UniProtKB-KW"/>
</dbReference>
<evidence type="ECO:0000256" key="9">
    <source>
        <dbReference type="ARBA" id="ARBA00047913"/>
    </source>
</evidence>
<evidence type="ECO:0000256" key="10">
    <source>
        <dbReference type="HAMAP-Rule" id="MF_00121"/>
    </source>
</evidence>
<dbReference type="FunFam" id="1.10.10.410:FF:000001">
    <property type="entry name" value="Aspartyl/glutamyl-tRNA(Asn/Gln) amidotransferase subunit B"/>
    <property type="match status" value="1"/>
</dbReference>
<dbReference type="EMBL" id="LGKO01000002">
    <property type="protein sequence ID" value="KPL83865.1"/>
    <property type="molecule type" value="Genomic_DNA"/>
</dbReference>
<dbReference type="OrthoDB" id="9804078at2"/>
<comment type="similarity">
    <text evidence="1 10">Belongs to the GatB/GatE family. GatB subfamily.</text>
</comment>
<keyword evidence="4 10" id="KW-0547">Nucleotide-binding</keyword>
<name>A0A0P6XUB3_9CHLR</name>
<dbReference type="SUPFAM" id="SSF89095">
    <property type="entry name" value="GatB/YqeY motif"/>
    <property type="match status" value="1"/>
</dbReference>
<keyword evidence="6 10" id="KW-0648">Protein biosynthesis</keyword>
<dbReference type="InterPro" id="IPR017958">
    <property type="entry name" value="Gln-tRNA_amidoTrfase_suB_CS"/>
</dbReference>
<evidence type="ECO:0000256" key="7">
    <source>
        <dbReference type="ARBA" id="ARBA00024799"/>
    </source>
</evidence>
<evidence type="ECO:0000256" key="6">
    <source>
        <dbReference type="ARBA" id="ARBA00022917"/>
    </source>
</evidence>
<dbReference type="InterPro" id="IPR006075">
    <property type="entry name" value="Asn/Gln-tRNA_Trfase_suB/E_cat"/>
</dbReference>
<evidence type="ECO:0000256" key="2">
    <source>
        <dbReference type="ARBA" id="ARBA00011123"/>
    </source>
</evidence>
<dbReference type="InterPro" id="IPR023168">
    <property type="entry name" value="GatB_Yqey_C_2"/>
</dbReference>
<comment type="function">
    <text evidence="7 10">Allows the formation of correctly charged Asn-tRNA(Asn) or Gln-tRNA(Gln) through the transamidation of misacylated Asp-tRNA(Asn) or Glu-tRNA(Gln) in organisms which lack either or both of asparaginyl-tRNA or glutaminyl-tRNA synthetases. The reaction takes place in the presence of glutamine and ATP through an activated phospho-Asp-tRNA(Asn) or phospho-Glu-tRNA(Gln).</text>
</comment>
<dbReference type="GO" id="GO:0050566">
    <property type="term" value="F:asparaginyl-tRNA synthase (glutamine-hydrolyzing) activity"/>
    <property type="evidence" value="ECO:0007669"/>
    <property type="project" value="RHEA"/>
</dbReference>
<dbReference type="GO" id="GO:0050567">
    <property type="term" value="F:glutaminyl-tRNA synthase (glutamine-hydrolyzing) activity"/>
    <property type="evidence" value="ECO:0007669"/>
    <property type="project" value="UniProtKB-UniRule"/>
</dbReference>
<dbReference type="Pfam" id="PF02637">
    <property type="entry name" value="GatB_Yqey"/>
    <property type="match status" value="1"/>
</dbReference>
<dbReference type="GO" id="GO:0016740">
    <property type="term" value="F:transferase activity"/>
    <property type="evidence" value="ECO:0007669"/>
    <property type="project" value="UniProtKB-KW"/>
</dbReference>
<organism evidence="12 13">
    <name type="scientific">Thermanaerothrix daxensis</name>
    <dbReference type="NCBI Taxonomy" id="869279"/>
    <lineage>
        <taxon>Bacteria</taxon>
        <taxon>Bacillati</taxon>
        <taxon>Chloroflexota</taxon>
        <taxon>Anaerolineae</taxon>
        <taxon>Anaerolineales</taxon>
        <taxon>Anaerolineaceae</taxon>
        <taxon>Thermanaerothrix</taxon>
    </lineage>
</organism>
<dbReference type="InterPro" id="IPR018027">
    <property type="entry name" value="Asn/Gln_amidotransferase"/>
</dbReference>
<dbReference type="Pfam" id="PF02934">
    <property type="entry name" value="GatB_N"/>
    <property type="match status" value="1"/>
</dbReference>
<evidence type="ECO:0000256" key="8">
    <source>
        <dbReference type="ARBA" id="ARBA00047380"/>
    </source>
</evidence>
<dbReference type="PROSITE" id="PS01234">
    <property type="entry name" value="GATB"/>
    <property type="match status" value="1"/>
</dbReference>
<dbReference type="NCBIfam" id="NF004012">
    <property type="entry name" value="PRK05477.1-2"/>
    <property type="match status" value="1"/>
</dbReference>
<dbReference type="InterPro" id="IPR017959">
    <property type="entry name" value="Asn/Gln-tRNA_amidoTrfase_suB/E"/>
</dbReference>
<dbReference type="EC" id="6.3.5.-" evidence="10"/>
<evidence type="ECO:0000256" key="4">
    <source>
        <dbReference type="ARBA" id="ARBA00022741"/>
    </source>
</evidence>
<dbReference type="SMART" id="SM00845">
    <property type="entry name" value="GatB_Yqey"/>
    <property type="match status" value="1"/>
</dbReference>
<dbReference type="GO" id="GO:0006412">
    <property type="term" value="P:translation"/>
    <property type="evidence" value="ECO:0007669"/>
    <property type="project" value="UniProtKB-UniRule"/>
</dbReference>
<dbReference type="InterPro" id="IPR042114">
    <property type="entry name" value="GatB_C_1"/>
</dbReference>
<accession>A0A0P6XUB3</accession>
<comment type="catalytic activity">
    <reaction evidence="8 10">
        <text>L-aspartyl-tRNA(Asn) + L-glutamine + ATP + H2O = L-asparaginyl-tRNA(Asn) + L-glutamate + ADP + phosphate + 2 H(+)</text>
        <dbReference type="Rhea" id="RHEA:14513"/>
        <dbReference type="Rhea" id="RHEA-COMP:9674"/>
        <dbReference type="Rhea" id="RHEA-COMP:9677"/>
        <dbReference type="ChEBI" id="CHEBI:15377"/>
        <dbReference type="ChEBI" id="CHEBI:15378"/>
        <dbReference type="ChEBI" id="CHEBI:29985"/>
        <dbReference type="ChEBI" id="CHEBI:30616"/>
        <dbReference type="ChEBI" id="CHEBI:43474"/>
        <dbReference type="ChEBI" id="CHEBI:58359"/>
        <dbReference type="ChEBI" id="CHEBI:78515"/>
        <dbReference type="ChEBI" id="CHEBI:78516"/>
        <dbReference type="ChEBI" id="CHEBI:456216"/>
    </reaction>
</comment>
<dbReference type="NCBIfam" id="NF004014">
    <property type="entry name" value="PRK05477.1-4"/>
    <property type="match status" value="1"/>
</dbReference>
<comment type="catalytic activity">
    <reaction evidence="9 10">
        <text>L-glutamyl-tRNA(Gln) + L-glutamine + ATP + H2O = L-glutaminyl-tRNA(Gln) + L-glutamate + ADP + phosphate + H(+)</text>
        <dbReference type="Rhea" id="RHEA:17521"/>
        <dbReference type="Rhea" id="RHEA-COMP:9681"/>
        <dbReference type="Rhea" id="RHEA-COMP:9684"/>
        <dbReference type="ChEBI" id="CHEBI:15377"/>
        <dbReference type="ChEBI" id="CHEBI:15378"/>
        <dbReference type="ChEBI" id="CHEBI:29985"/>
        <dbReference type="ChEBI" id="CHEBI:30616"/>
        <dbReference type="ChEBI" id="CHEBI:43474"/>
        <dbReference type="ChEBI" id="CHEBI:58359"/>
        <dbReference type="ChEBI" id="CHEBI:78520"/>
        <dbReference type="ChEBI" id="CHEBI:78521"/>
        <dbReference type="ChEBI" id="CHEBI:456216"/>
    </reaction>
</comment>
<comment type="caution">
    <text evidence="12">The sequence shown here is derived from an EMBL/GenBank/DDBJ whole genome shotgun (WGS) entry which is preliminary data.</text>
</comment>
<dbReference type="NCBIfam" id="TIGR00133">
    <property type="entry name" value="gatB"/>
    <property type="match status" value="1"/>
</dbReference>
<dbReference type="PATRIC" id="fig|869279.4.peg.216"/>
<dbReference type="GO" id="GO:0070681">
    <property type="term" value="P:glutaminyl-tRNAGln biosynthesis via transamidation"/>
    <property type="evidence" value="ECO:0007669"/>
    <property type="project" value="TreeGrafter"/>
</dbReference>
<proteinExistence type="inferred from homology"/>
<gene>
    <name evidence="10" type="primary">gatB</name>
    <name evidence="12" type="ORF">SE15_01100</name>
</gene>
<dbReference type="PANTHER" id="PTHR11659">
    <property type="entry name" value="GLUTAMYL-TRNA GLN AMIDOTRANSFERASE SUBUNIT B MITOCHONDRIAL AND PROKARYOTIC PET112-RELATED"/>
    <property type="match status" value="1"/>
</dbReference>
<dbReference type="InterPro" id="IPR003789">
    <property type="entry name" value="Asn/Gln_tRNA_amidoTrase-B-like"/>
</dbReference>
<dbReference type="SUPFAM" id="SSF55931">
    <property type="entry name" value="Glutamine synthetase/guanido kinase"/>
    <property type="match status" value="1"/>
</dbReference>
<dbReference type="InterPro" id="IPR004413">
    <property type="entry name" value="GatB"/>
</dbReference>
<dbReference type="AlphaFoldDB" id="A0A0P6XUB3"/>
<reference evidence="12 13" key="1">
    <citation type="submission" date="2015-07" db="EMBL/GenBank/DDBJ databases">
        <title>Whole genome sequence of Thermanaerothrix daxensis DSM 23592.</title>
        <authorList>
            <person name="Hemp J."/>
            <person name="Ward L.M."/>
            <person name="Pace L.A."/>
            <person name="Fischer W.W."/>
        </authorList>
    </citation>
    <scope>NUCLEOTIDE SEQUENCE [LARGE SCALE GENOMIC DNA]</scope>
    <source>
        <strain evidence="12 13">GNS-1</strain>
    </source>
</reference>